<comment type="caution">
    <text evidence="11">The sequence shown here is derived from an EMBL/GenBank/DDBJ whole genome shotgun (WGS) entry which is preliminary data.</text>
</comment>
<dbReference type="GO" id="GO:0005634">
    <property type="term" value="C:nucleus"/>
    <property type="evidence" value="ECO:0007669"/>
    <property type="project" value="TreeGrafter"/>
</dbReference>
<dbReference type="PROSITE" id="PS00889">
    <property type="entry name" value="CNMP_BINDING_2"/>
    <property type="match status" value="2"/>
</dbReference>
<sequence>MSLPSEYIEELNTLNKKISQDQPKDVLEYCAAYFSNRLAQKRGHSLMAGNSSSKQDAEAFSFQKVSFASNDSQDPHASYVTDDDPVSTVSHPFNHDHQTIFKNSFGLSSCTTDTAADAHHNLPPPNFMPLRRSSVSAEALNPKSFENDDWKPPYHELTAEQLSRLNKSIVKNFLFSNLEDDAMNTVLHALQEQSFARGSTVIQQGDEGEFFYLIEKGEVDFFVDGNHVASGGPGSSFGELALMYHAPRAATVKAKTALIVWALDRLTFRRILLEVTARKRLMYEEFLKDVTILAGLSSYQRSKLADALHTEVYKTGDVIIKQGDVGENFYLIEQGEAEILKDSKGVIGSISKGDYFGEIALLNDLPRQATIKAKTQVKVATLGKSGFQRLLGPVVEVLKAQDPRKQEQ</sequence>
<gene>
    <name evidence="11" type="ORF">DASC09_017980</name>
</gene>
<dbReference type="Gene3D" id="2.60.120.10">
    <property type="entry name" value="Jelly Rolls"/>
    <property type="match status" value="2"/>
</dbReference>
<accession>A0AAV5QI04</accession>
<dbReference type="GO" id="GO:0009267">
    <property type="term" value="P:cellular response to starvation"/>
    <property type="evidence" value="ECO:0007669"/>
    <property type="project" value="UniProtKB-ARBA"/>
</dbReference>
<dbReference type="PROSITE" id="PS00888">
    <property type="entry name" value="CNMP_BINDING_1"/>
    <property type="match status" value="2"/>
</dbReference>
<keyword evidence="3" id="KW-0597">Phosphoprotein</keyword>
<name>A0AAV5QI04_9ASCO</name>
<dbReference type="InterPro" id="IPR018488">
    <property type="entry name" value="cNMP-bd_CS"/>
</dbReference>
<dbReference type="PRINTS" id="PR00103">
    <property type="entry name" value="CAMPKINASE"/>
</dbReference>
<protein>
    <recommendedName>
        <fullName evidence="2 8">cAMP-dependent protein kinase regulatory subunit</fullName>
    </recommendedName>
</protein>
<evidence type="ECO:0000259" key="10">
    <source>
        <dbReference type="PROSITE" id="PS50042"/>
    </source>
</evidence>
<keyword evidence="4 8" id="KW-0116">cAMP-binding</keyword>
<feature type="binding site" evidence="9">
    <location>
        <position position="239"/>
    </location>
    <ligand>
        <name>3',5'-cyclic AMP</name>
        <dbReference type="ChEBI" id="CHEBI:58165"/>
        <label>1</label>
    </ligand>
</feature>
<dbReference type="FunFam" id="2.60.120.10:FF:000118">
    <property type="entry name" value="cAMP-dependent protein kinase regulatory subunit"/>
    <property type="match status" value="1"/>
</dbReference>
<dbReference type="PIRSF" id="PIRSF000548">
    <property type="entry name" value="PK_regulatory"/>
    <property type="match status" value="1"/>
</dbReference>
<dbReference type="InterPro" id="IPR012198">
    <property type="entry name" value="cAMP_dep_PK_reg_su"/>
</dbReference>
<dbReference type="GO" id="GO:0034236">
    <property type="term" value="F:protein kinase A catalytic subunit binding"/>
    <property type="evidence" value="ECO:0007669"/>
    <property type="project" value="TreeGrafter"/>
</dbReference>
<dbReference type="AlphaFoldDB" id="A0AAV5QI04"/>
<evidence type="ECO:0000256" key="1">
    <source>
        <dbReference type="ARBA" id="ARBA00005753"/>
    </source>
</evidence>
<keyword evidence="7 8" id="KW-0114">cAMP</keyword>
<feature type="domain" description="Cyclic nucleotide-binding" evidence="10">
    <location>
        <begin position="174"/>
        <end position="289"/>
    </location>
</feature>
<keyword evidence="5" id="KW-0677">Repeat</keyword>
<feature type="binding site" evidence="9">
    <location>
        <position position="367"/>
    </location>
    <ligand>
        <name>3',5'-cyclic AMP</name>
        <dbReference type="ChEBI" id="CHEBI:58165"/>
        <label>2</label>
    </ligand>
</feature>
<dbReference type="EMBL" id="BTFZ01000002">
    <property type="protein sequence ID" value="GMM34473.1"/>
    <property type="molecule type" value="Genomic_DNA"/>
</dbReference>
<dbReference type="SUPFAM" id="SSF51206">
    <property type="entry name" value="cAMP-binding domain-like"/>
    <property type="match status" value="2"/>
</dbReference>
<evidence type="ECO:0000256" key="8">
    <source>
        <dbReference type="PIRNR" id="PIRNR000548"/>
    </source>
</evidence>
<keyword evidence="6 8" id="KW-0547">Nucleotide-binding</keyword>
<dbReference type="GO" id="GO:0030552">
    <property type="term" value="F:cAMP binding"/>
    <property type="evidence" value="ECO:0007669"/>
    <property type="project" value="UniProtKB-KW"/>
</dbReference>
<dbReference type="PANTHER" id="PTHR11635">
    <property type="entry name" value="CAMP-DEPENDENT PROTEIN KINASE REGULATORY CHAIN"/>
    <property type="match status" value="1"/>
</dbReference>
<dbReference type="InterPro" id="IPR050503">
    <property type="entry name" value="cAMP-dep_PK_reg_su-like"/>
</dbReference>
<dbReference type="GeneID" id="90072452"/>
<dbReference type="RefSeq" id="XP_064851473.1">
    <property type="nucleotide sequence ID" value="XM_064995401.1"/>
</dbReference>
<dbReference type="CDD" id="cd00038">
    <property type="entry name" value="CAP_ED"/>
    <property type="match status" value="2"/>
</dbReference>
<feature type="binding site" evidence="9">
    <location>
        <position position="358"/>
    </location>
    <ligand>
        <name>3',5'-cyclic AMP</name>
        <dbReference type="ChEBI" id="CHEBI:58165"/>
        <label>2</label>
    </ligand>
</feature>
<dbReference type="PROSITE" id="PS50042">
    <property type="entry name" value="CNMP_BINDING_3"/>
    <property type="match status" value="2"/>
</dbReference>
<dbReference type="GO" id="GO:0004862">
    <property type="term" value="F:cAMP-dependent protein kinase inhibitor activity"/>
    <property type="evidence" value="ECO:0007669"/>
    <property type="project" value="TreeGrafter"/>
</dbReference>
<evidence type="ECO:0000256" key="5">
    <source>
        <dbReference type="ARBA" id="ARBA00022737"/>
    </source>
</evidence>
<evidence type="ECO:0000313" key="11">
    <source>
        <dbReference type="EMBL" id="GMM34473.1"/>
    </source>
</evidence>
<dbReference type="InterPro" id="IPR000595">
    <property type="entry name" value="cNMP-bd_dom"/>
</dbReference>
<feature type="binding site" evidence="9">
    <location>
        <position position="248"/>
    </location>
    <ligand>
        <name>3',5'-cyclic AMP</name>
        <dbReference type="ChEBI" id="CHEBI:58165"/>
        <label>1</label>
    </ligand>
</feature>
<organism evidence="11 12">
    <name type="scientific">Saccharomycopsis crataegensis</name>
    <dbReference type="NCBI Taxonomy" id="43959"/>
    <lineage>
        <taxon>Eukaryota</taxon>
        <taxon>Fungi</taxon>
        <taxon>Dikarya</taxon>
        <taxon>Ascomycota</taxon>
        <taxon>Saccharomycotina</taxon>
        <taxon>Saccharomycetes</taxon>
        <taxon>Saccharomycopsidaceae</taxon>
        <taxon>Saccharomycopsis</taxon>
    </lineage>
</organism>
<dbReference type="SMART" id="SM00100">
    <property type="entry name" value="cNMP"/>
    <property type="match status" value="2"/>
</dbReference>
<dbReference type="CDD" id="cd12098">
    <property type="entry name" value="DD_R_ScPKA-like"/>
    <property type="match status" value="1"/>
</dbReference>
<comment type="subunit">
    <text evidence="8">Tetramer, composed of 2 regulatory (R) and 2 catalytic (C) subunits. In the presence of cAMP it dissociates into 2 active monomeric C subunits and an R dimer.</text>
</comment>
<dbReference type="Pfam" id="PF00027">
    <property type="entry name" value="cNMP_binding"/>
    <property type="match status" value="2"/>
</dbReference>
<dbReference type="GO" id="GO:0005952">
    <property type="term" value="C:cAMP-dependent protein kinase complex"/>
    <property type="evidence" value="ECO:0007669"/>
    <property type="project" value="InterPro"/>
</dbReference>
<evidence type="ECO:0000256" key="6">
    <source>
        <dbReference type="ARBA" id="ARBA00022741"/>
    </source>
</evidence>
<evidence type="ECO:0000256" key="9">
    <source>
        <dbReference type="PIRSR" id="PIRSR000548-1"/>
    </source>
</evidence>
<evidence type="ECO:0000256" key="4">
    <source>
        <dbReference type="ARBA" id="ARBA00022566"/>
    </source>
</evidence>
<evidence type="ECO:0000256" key="3">
    <source>
        <dbReference type="ARBA" id="ARBA00022553"/>
    </source>
</evidence>
<evidence type="ECO:0000313" key="12">
    <source>
        <dbReference type="Proteomes" id="UP001360560"/>
    </source>
</evidence>
<evidence type="ECO:0000256" key="2">
    <source>
        <dbReference type="ARBA" id="ARBA00020355"/>
    </source>
</evidence>
<keyword evidence="12" id="KW-1185">Reference proteome</keyword>
<dbReference type="GO" id="GO:0005829">
    <property type="term" value="C:cytosol"/>
    <property type="evidence" value="ECO:0007669"/>
    <property type="project" value="TreeGrafter"/>
</dbReference>
<dbReference type="PANTHER" id="PTHR11635:SF152">
    <property type="entry name" value="CAMP-DEPENDENT PROTEIN KINASE TYPE I REGULATORY SUBUNIT-RELATED"/>
    <property type="match status" value="1"/>
</dbReference>
<dbReference type="FunFam" id="2.60.120.10:FF:000039">
    <property type="entry name" value="cAMP-dependent protein kinase regulatory subunit"/>
    <property type="match status" value="1"/>
</dbReference>
<comment type="similarity">
    <text evidence="1 8">Belongs to the cAMP-dependent kinase regulatory chain family.</text>
</comment>
<dbReference type="InterPro" id="IPR018490">
    <property type="entry name" value="cNMP-bd_dom_sf"/>
</dbReference>
<feature type="domain" description="Cyclic nucleotide-binding" evidence="10">
    <location>
        <begin position="292"/>
        <end position="408"/>
    </location>
</feature>
<proteinExistence type="inferred from homology"/>
<reference evidence="11 12" key="1">
    <citation type="journal article" date="2023" name="Elife">
        <title>Identification of key yeast species and microbe-microbe interactions impacting larval growth of Drosophila in the wild.</title>
        <authorList>
            <person name="Mure A."/>
            <person name="Sugiura Y."/>
            <person name="Maeda R."/>
            <person name="Honda K."/>
            <person name="Sakurai N."/>
            <person name="Takahashi Y."/>
            <person name="Watada M."/>
            <person name="Katoh T."/>
            <person name="Gotoh A."/>
            <person name="Gotoh Y."/>
            <person name="Taniguchi I."/>
            <person name="Nakamura K."/>
            <person name="Hayashi T."/>
            <person name="Katayama T."/>
            <person name="Uemura T."/>
            <person name="Hattori Y."/>
        </authorList>
    </citation>
    <scope>NUCLEOTIDE SEQUENCE [LARGE SCALE GENOMIC DNA]</scope>
    <source>
        <strain evidence="11 12">SC-9</strain>
    </source>
</reference>
<dbReference type="InterPro" id="IPR014710">
    <property type="entry name" value="RmlC-like_jellyroll"/>
</dbReference>
<evidence type="ECO:0000256" key="7">
    <source>
        <dbReference type="ARBA" id="ARBA00023149"/>
    </source>
</evidence>
<dbReference type="Proteomes" id="UP001360560">
    <property type="component" value="Unassembled WGS sequence"/>
</dbReference>